<sequence>MDPSHTPHRPDVADLLTDQFPGHTMQRMRTIDGKYRYIYVSSGVLKTFGLDPAELMNAPAVDHGWIHPEDRPRFLDELEQSARDLTPLDIEVRVESLSGGYRWVRSLGQPRRQPDGATIWDGVALDVTDRREALNALERAMDEARRSEVAEGRFAYIAAQDLSGPLGALRTTIADLQSADAADTDRISPLIADLAQRFSDFEIALSATKDLVAASQSDPATKLPEADDRLTRRQQEILTLIRDGDSNRMIAAALGISEGTVKLHVSAILKKLDVRNRTEAVRAGLKR</sequence>
<keyword evidence="2" id="KW-0238">DNA-binding</keyword>
<feature type="domain" description="PAS" evidence="5">
    <location>
        <begin position="32"/>
        <end position="85"/>
    </location>
</feature>
<dbReference type="InterPro" id="IPR000014">
    <property type="entry name" value="PAS"/>
</dbReference>
<evidence type="ECO:0000256" key="2">
    <source>
        <dbReference type="ARBA" id="ARBA00023125"/>
    </source>
</evidence>
<dbReference type="GO" id="GO:0006355">
    <property type="term" value="P:regulation of DNA-templated transcription"/>
    <property type="evidence" value="ECO:0007669"/>
    <property type="project" value="InterPro"/>
</dbReference>
<keyword evidence="3" id="KW-0804">Transcription</keyword>
<protein>
    <submittedName>
        <fullName evidence="7">LuxR C-terminal-related transcriptional regulator</fullName>
    </submittedName>
</protein>
<evidence type="ECO:0000313" key="7">
    <source>
        <dbReference type="EMBL" id="MBW4706312.1"/>
    </source>
</evidence>
<dbReference type="EMBL" id="JAHXDN010000001">
    <property type="protein sequence ID" value="MBW4706312.1"/>
    <property type="molecule type" value="Genomic_DNA"/>
</dbReference>
<dbReference type="PROSITE" id="PS50113">
    <property type="entry name" value="PAC"/>
    <property type="match status" value="1"/>
</dbReference>
<dbReference type="RefSeq" id="WP_219497846.1">
    <property type="nucleotide sequence ID" value="NZ_JAHXDN010000001.1"/>
</dbReference>
<evidence type="ECO:0000259" key="5">
    <source>
        <dbReference type="PROSITE" id="PS50112"/>
    </source>
</evidence>
<evidence type="ECO:0000259" key="4">
    <source>
        <dbReference type="PROSITE" id="PS50043"/>
    </source>
</evidence>
<dbReference type="NCBIfam" id="TIGR00229">
    <property type="entry name" value="sensory_box"/>
    <property type="match status" value="1"/>
</dbReference>
<evidence type="ECO:0000256" key="1">
    <source>
        <dbReference type="ARBA" id="ARBA00023015"/>
    </source>
</evidence>
<dbReference type="Proteomes" id="UP001138661">
    <property type="component" value="Unassembled WGS sequence"/>
</dbReference>
<feature type="domain" description="PAC" evidence="6">
    <location>
        <begin position="88"/>
        <end position="139"/>
    </location>
</feature>
<reference evidence="7" key="1">
    <citation type="submission" date="2021-07" db="EMBL/GenBank/DDBJ databases">
        <title>Roseobacter insulae sp. nov., isolated from a tidal flat.</title>
        <authorList>
            <person name="Park S."/>
            <person name="Yoon J.-H."/>
        </authorList>
    </citation>
    <scope>NUCLEOTIDE SEQUENCE</scope>
    <source>
        <strain evidence="7">YSTF-M11</strain>
    </source>
</reference>
<dbReference type="InterPro" id="IPR000700">
    <property type="entry name" value="PAS-assoc_C"/>
</dbReference>
<keyword evidence="1" id="KW-0805">Transcription regulation</keyword>
<accession>A0A9X1FRL9</accession>
<dbReference type="CDD" id="cd06170">
    <property type="entry name" value="LuxR_C_like"/>
    <property type="match status" value="1"/>
</dbReference>
<feature type="domain" description="HTH luxR-type" evidence="4">
    <location>
        <begin position="223"/>
        <end position="287"/>
    </location>
</feature>
<dbReference type="PANTHER" id="PTHR44688:SF16">
    <property type="entry name" value="DNA-BINDING TRANSCRIPTIONAL ACTIVATOR DEVR_DOSR"/>
    <property type="match status" value="1"/>
</dbReference>
<dbReference type="PROSITE" id="PS50112">
    <property type="entry name" value="PAS"/>
    <property type="match status" value="1"/>
</dbReference>
<evidence type="ECO:0000256" key="3">
    <source>
        <dbReference type="ARBA" id="ARBA00023163"/>
    </source>
</evidence>
<dbReference type="PANTHER" id="PTHR44688">
    <property type="entry name" value="DNA-BINDING TRANSCRIPTIONAL ACTIVATOR DEVR_DOSR"/>
    <property type="match status" value="1"/>
</dbReference>
<keyword evidence="8" id="KW-1185">Reference proteome</keyword>
<dbReference type="PROSITE" id="PS50043">
    <property type="entry name" value="HTH_LUXR_2"/>
    <property type="match status" value="1"/>
</dbReference>
<gene>
    <name evidence="7" type="ORF">KX928_00770</name>
</gene>
<name>A0A9X1FRL9_9RHOB</name>
<evidence type="ECO:0000259" key="6">
    <source>
        <dbReference type="PROSITE" id="PS50113"/>
    </source>
</evidence>
<dbReference type="CDD" id="cd00130">
    <property type="entry name" value="PAS"/>
    <property type="match status" value="1"/>
</dbReference>
<dbReference type="PROSITE" id="PS00622">
    <property type="entry name" value="HTH_LUXR_1"/>
    <property type="match status" value="1"/>
</dbReference>
<dbReference type="SMART" id="SM00421">
    <property type="entry name" value="HTH_LUXR"/>
    <property type="match status" value="1"/>
</dbReference>
<dbReference type="GO" id="GO:0003677">
    <property type="term" value="F:DNA binding"/>
    <property type="evidence" value="ECO:0007669"/>
    <property type="project" value="UniProtKB-KW"/>
</dbReference>
<evidence type="ECO:0000313" key="8">
    <source>
        <dbReference type="Proteomes" id="UP001138661"/>
    </source>
</evidence>
<dbReference type="InterPro" id="IPR000792">
    <property type="entry name" value="Tscrpt_reg_LuxR_C"/>
</dbReference>
<proteinExistence type="predicted"/>
<dbReference type="InterPro" id="IPR013655">
    <property type="entry name" value="PAS_fold_3"/>
</dbReference>
<dbReference type="Pfam" id="PF08447">
    <property type="entry name" value="PAS_3"/>
    <property type="match status" value="1"/>
</dbReference>
<comment type="caution">
    <text evidence="7">The sequence shown here is derived from an EMBL/GenBank/DDBJ whole genome shotgun (WGS) entry which is preliminary data.</text>
</comment>
<dbReference type="Pfam" id="PF00196">
    <property type="entry name" value="GerE"/>
    <property type="match status" value="1"/>
</dbReference>
<organism evidence="7 8">
    <name type="scientific">Roseobacter insulae</name>
    <dbReference type="NCBI Taxonomy" id="2859783"/>
    <lineage>
        <taxon>Bacteria</taxon>
        <taxon>Pseudomonadati</taxon>
        <taxon>Pseudomonadota</taxon>
        <taxon>Alphaproteobacteria</taxon>
        <taxon>Rhodobacterales</taxon>
        <taxon>Roseobacteraceae</taxon>
        <taxon>Roseobacter</taxon>
    </lineage>
</organism>
<dbReference type="AlphaFoldDB" id="A0A9X1FRL9"/>